<protein>
    <submittedName>
        <fullName evidence="1">Uncharacterized protein</fullName>
    </submittedName>
</protein>
<evidence type="ECO:0000313" key="2">
    <source>
        <dbReference type="Proteomes" id="UP001334084"/>
    </source>
</evidence>
<dbReference type="Pfam" id="PF17025">
    <property type="entry name" value="DUF5099"/>
    <property type="match status" value="1"/>
</dbReference>
<gene>
    <name evidence="1" type="ORF">VNE69_09070</name>
</gene>
<dbReference type="RefSeq" id="XP_065330660.1">
    <property type="nucleotide sequence ID" value="XM_065474588.1"/>
</dbReference>
<dbReference type="GeneID" id="90542349"/>
<dbReference type="InterPro" id="IPR031503">
    <property type="entry name" value="DUF5099"/>
</dbReference>
<sequence length="99" mass="11784">MFGLKNIPKSILILDNLKIVSEDLKERIRHLLPNTVVDYEEQDRNYDLVFLLDYIFRFNLKYYKPISNAEIIFKRESLDMKIMTEGLAHFSNCEIRNGV</sequence>
<accession>A0AAX4JER8</accession>
<keyword evidence="2" id="KW-1185">Reference proteome</keyword>
<dbReference type="KEGG" id="vnx:VNE69_09070"/>
<evidence type="ECO:0000313" key="1">
    <source>
        <dbReference type="EMBL" id="WUR04515.1"/>
    </source>
</evidence>
<dbReference type="EMBL" id="CP142734">
    <property type="protein sequence ID" value="WUR04515.1"/>
    <property type="molecule type" value="Genomic_DNA"/>
</dbReference>
<organism evidence="1 2">
    <name type="scientific">Vairimorpha necatrix</name>
    <dbReference type="NCBI Taxonomy" id="6039"/>
    <lineage>
        <taxon>Eukaryota</taxon>
        <taxon>Fungi</taxon>
        <taxon>Fungi incertae sedis</taxon>
        <taxon>Microsporidia</taxon>
        <taxon>Nosematidae</taxon>
        <taxon>Vairimorpha</taxon>
    </lineage>
</organism>
<dbReference type="AlphaFoldDB" id="A0AAX4JER8"/>
<reference evidence="1" key="1">
    <citation type="journal article" date="2024" name="BMC Genomics">
        <title>Functional annotation of a divergent genome using sequence and structure-based similarity.</title>
        <authorList>
            <person name="Svedberg D."/>
            <person name="Winiger R.R."/>
            <person name="Berg A."/>
            <person name="Sharma H."/>
            <person name="Tellgren-Roth C."/>
            <person name="Debrunner-Vossbrinck B.A."/>
            <person name="Vossbrinck C.R."/>
            <person name="Barandun J."/>
        </authorList>
    </citation>
    <scope>NUCLEOTIDE SEQUENCE</scope>
    <source>
        <strain evidence="1">Illinois isolate</strain>
    </source>
</reference>
<dbReference type="Proteomes" id="UP001334084">
    <property type="component" value="Chromosome 9"/>
</dbReference>
<name>A0AAX4JER8_9MICR</name>
<proteinExistence type="predicted"/>